<keyword evidence="3" id="KW-1185">Reference proteome</keyword>
<sequence length="424" mass="43454">MILVQVVRSARLDKRVPGKAGQRMRIVVIGDVGVVDGMMHIGDEAMFDALVEALRARGASSIVGVSSDPPETAERYGIEAVPPIGFTGGRADMEARFAAVARCAAGERALPADDPAWGVIDAVAGADAAAIAGGGNMASNWPMHVFERAALGVIAEAFGRPLVVTGQTLGPRLDPAERELVGGLLRRARLVGVREHASERLALELGVPRDRLAANRDDATFLGLGTGGGLGGTGTAVAPILVSLSLHLGGLPRPQAVAGLAAALDGLAERAGRPIVFHPHFGSLDPSRTAGDEVLHDEVRAAMRAPAEALQPGDPRPAARLARGAAMLVTSRYHPAVFAGPGGVPVAALSADDYTAVKLRGATGWWDQHGVIDLAAAVSPSGADALGGAWDTRAQAQADAARLRPAAEAASAAWFDRVVEALGG</sequence>
<dbReference type="Pfam" id="PF04230">
    <property type="entry name" value="PS_pyruv_trans"/>
    <property type="match status" value="1"/>
</dbReference>
<organism evidence="2 3">
    <name type="scientific">Agromyces tardus</name>
    <dbReference type="NCBI Taxonomy" id="2583849"/>
    <lineage>
        <taxon>Bacteria</taxon>
        <taxon>Bacillati</taxon>
        <taxon>Actinomycetota</taxon>
        <taxon>Actinomycetes</taxon>
        <taxon>Micrococcales</taxon>
        <taxon>Microbacteriaceae</taxon>
        <taxon>Agromyces</taxon>
    </lineage>
</organism>
<comment type="caution">
    <text evidence="2">The sequence shown here is derived from an EMBL/GenBank/DDBJ whole genome shotgun (WGS) entry which is preliminary data.</text>
</comment>
<dbReference type="PANTHER" id="PTHR36836:SF1">
    <property type="entry name" value="COLANIC ACID BIOSYNTHESIS PROTEIN WCAK"/>
    <property type="match status" value="1"/>
</dbReference>
<gene>
    <name evidence="2" type="ORF">EDM22_18330</name>
</gene>
<evidence type="ECO:0000313" key="2">
    <source>
        <dbReference type="EMBL" id="RNB43753.1"/>
    </source>
</evidence>
<dbReference type="OrthoDB" id="3268731at2"/>
<dbReference type="EMBL" id="RHHB01000068">
    <property type="protein sequence ID" value="RNB43753.1"/>
    <property type="molecule type" value="Genomic_DNA"/>
</dbReference>
<dbReference type="PANTHER" id="PTHR36836">
    <property type="entry name" value="COLANIC ACID BIOSYNTHESIS PROTEIN WCAK"/>
    <property type="match status" value="1"/>
</dbReference>
<evidence type="ECO:0000313" key="3">
    <source>
        <dbReference type="Proteomes" id="UP000275048"/>
    </source>
</evidence>
<reference evidence="2 3" key="1">
    <citation type="submission" date="2018-10" db="EMBL/GenBank/DDBJ databases">
        <title>Isolation, diversity and antibacterial activity of antinobacteria from the wheat rhizosphere soil.</title>
        <authorList>
            <person name="Sun T."/>
        </authorList>
    </citation>
    <scope>NUCLEOTIDE SEQUENCE [LARGE SCALE GENOMIC DNA]</scope>
    <source>
        <strain evidence="2 3">SJ-23</strain>
    </source>
</reference>
<dbReference type="Proteomes" id="UP000275048">
    <property type="component" value="Unassembled WGS sequence"/>
</dbReference>
<proteinExistence type="predicted"/>
<feature type="domain" description="Polysaccharide pyruvyl transferase" evidence="1">
    <location>
        <begin position="40"/>
        <end position="351"/>
    </location>
</feature>
<protein>
    <recommendedName>
        <fullName evidence="1">Polysaccharide pyruvyl transferase domain-containing protein</fullName>
    </recommendedName>
</protein>
<evidence type="ECO:0000259" key="1">
    <source>
        <dbReference type="Pfam" id="PF04230"/>
    </source>
</evidence>
<dbReference type="InterPro" id="IPR007345">
    <property type="entry name" value="Polysacch_pyruvyl_Trfase"/>
</dbReference>
<name>A0A3M7ZXQ3_9MICO</name>
<dbReference type="AlphaFoldDB" id="A0A3M7ZXQ3"/>
<accession>A0A3M7ZXQ3</accession>